<dbReference type="SMART" id="SM00065">
    <property type="entry name" value="GAF"/>
    <property type="match status" value="1"/>
</dbReference>
<dbReference type="GO" id="GO:0035438">
    <property type="term" value="F:cyclic-di-GMP binding"/>
    <property type="evidence" value="ECO:0007669"/>
    <property type="project" value="InterPro"/>
</dbReference>
<dbReference type="InterPro" id="IPR029016">
    <property type="entry name" value="GAF-like_dom_sf"/>
</dbReference>
<accession>A0A3E2BP55</accession>
<dbReference type="SUPFAM" id="SSF55073">
    <property type="entry name" value="Nucleotide cyclase"/>
    <property type="match status" value="1"/>
</dbReference>
<dbReference type="SMART" id="SM00267">
    <property type="entry name" value="GGDEF"/>
    <property type="match status" value="1"/>
</dbReference>
<protein>
    <submittedName>
        <fullName evidence="2">Diguanylate cyclase (GGDEF domain) with PAS/PAC sensor</fullName>
    </submittedName>
</protein>
<dbReference type="InterPro" id="IPR003018">
    <property type="entry name" value="GAF"/>
</dbReference>
<dbReference type="InterPro" id="IPR000160">
    <property type="entry name" value="GGDEF_dom"/>
</dbReference>
<dbReference type="Pfam" id="PF07238">
    <property type="entry name" value="PilZ"/>
    <property type="match status" value="1"/>
</dbReference>
<dbReference type="SUPFAM" id="SSF55781">
    <property type="entry name" value="GAF domain-like"/>
    <property type="match status" value="1"/>
</dbReference>
<organism evidence="2 3">
    <name type="scientific">Candidatus Saccharicenans subterraneus</name>
    <dbReference type="NCBI Taxonomy" id="2508984"/>
    <lineage>
        <taxon>Bacteria</taxon>
        <taxon>Candidatus Aminicenantota</taxon>
        <taxon>Candidatus Aminicenantia</taxon>
        <taxon>Candidatus Aminicenantales</taxon>
        <taxon>Candidatus Saccharicenantaceae</taxon>
        <taxon>Candidatus Saccharicenans</taxon>
    </lineage>
</organism>
<dbReference type="AlphaFoldDB" id="A0A3E2BP55"/>
<dbReference type="Pfam" id="PF00990">
    <property type="entry name" value="GGDEF"/>
    <property type="match status" value="1"/>
</dbReference>
<reference evidence="2 3" key="1">
    <citation type="submission" date="2018-08" db="EMBL/GenBank/DDBJ databases">
        <title>Genome analysis of the thermophilic bacterium of the candidate phylum Aminicenantes from deep subsurface aquifer revealed its physiology and ecological role.</title>
        <authorList>
            <person name="Kadnikov V.V."/>
            <person name="Mardanov A.V."/>
            <person name="Beletsky A.V."/>
            <person name="Karnachuk O.V."/>
            <person name="Ravin N.V."/>
        </authorList>
    </citation>
    <scope>NUCLEOTIDE SEQUENCE [LARGE SCALE GENOMIC DNA]</scope>
    <source>
        <strain evidence="2">BY38</strain>
    </source>
</reference>
<proteinExistence type="predicted"/>
<gene>
    <name evidence="2" type="ORF">OP8BY_1718</name>
</gene>
<dbReference type="InterPro" id="IPR009875">
    <property type="entry name" value="PilZ_domain"/>
</dbReference>
<name>A0A3E2BP55_9BACT</name>
<evidence type="ECO:0000313" key="2">
    <source>
        <dbReference type="EMBL" id="RFT16540.1"/>
    </source>
</evidence>
<dbReference type="InterPro" id="IPR043128">
    <property type="entry name" value="Rev_trsase/Diguanyl_cyclase"/>
</dbReference>
<dbReference type="Gene3D" id="3.30.70.270">
    <property type="match status" value="1"/>
</dbReference>
<dbReference type="Proteomes" id="UP000257323">
    <property type="component" value="Unassembled WGS sequence"/>
</dbReference>
<dbReference type="InterPro" id="IPR050469">
    <property type="entry name" value="Diguanylate_Cyclase"/>
</dbReference>
<dbReference type="GO" id="GO:0052621">
    <property type="term" value="F:diguanylate cyclase activity"/>
    <property type="evidence" value="ECO:0007669"/>
    <property type="project" value="TreeGrafter"/>
</dbReference>
<dbReference type="CDD" id="cd01949">
    <property type="entry name" value="GGDEF"/>
    <property type="match status" value="1"/>
</dbReference>
<evidence type="ECO:0000259" key="1">
    <source>
        <dbReference type="PROSITE" id="PS50887"/>
    </source>
</evidence>
<feature type="domain" description="GGDEF" evidence="1">
    <location>
        <begin position="383"/>
        <end position="526"/>
    </location>
</feature>
<comment type="caution">
    <text evidence="2">The sequence shown here is derived from an EMBL/GenBank/DDBJ whole genome shotgun (WGS) entry which is preliminary data.</text>
</comment>
<dbReference type="EMBL" id="QUAH01000003">
    <property type="protein sequence ID" value="RFT16540.1"/>
    <property type="molecule type" value="Genomic_DNA"/>
</dbReference>
<dbReference type="PANTHER" id="PTHR45138:SF9">
    <property type="entry name" value="DIGUANYLATE CYCLASE DGCM-RELATED"/>
    <property type="match status" value="1"/>
</dbReference>
<sequence>MAQINILVYVSSVEQALKVVRLCEKEYLPVVANSFDEVPPLLKNYDCWAAIIDSSYADYDRWKDIISPDCSVIILGREESEVYRALLTWPAHHHLEYVLETENQPLEPILGQILKIAIHHSRIKREWAQLQQTVALNSASAREVFKEIAEIKRLINENYLRELERRISLEARYVWSQRERWKIENIVRKIYSANDVSSLLGVVPDIKDLLQAQGLTIYLIEESETLGKHLKPIIWDDTFITHPETFKYVARLEAPDFAAAVARHGQEVNISDLTYDKRFSLRYQHNLKFPLKSILAVPITYEEQVIGVIELYNKHFMDSPLPEGFSREDQQILRGLSEHIGIAMTKLNLIQYDALTGLLRAEPFFDRILQKVNSMSKRKIEEGAFAMVMGDVDWFKHYNDRNGHEAGNRLLQELASILKQSVRENDLICRYGGEEFLFFLSGVTTLEEACLLTERIRKNIEDHYFPYEEFQPRNNLTMSFGVTVFPRKKIEDDGQLTREDLKHLVHECDLALAEAKGKETWRLPPSEAQTRPATKNTVVAYSRDWERENHLRPTVTYQEKLFREKRHFQRHYTSTIMMYRDDGQLRVCKTINLSLGGAKVLSERPLPASRTMDVILILGKKAHPLKGEVVYSEKASPDSGTFYTGLRFKELSGDDFRVLENYFQEVEKETFN</sequence>
<dbReference type="Gene3D" id="3.30.450.40">
    <property type="match status" value="1"/>
</dbReference>
<dbReference type="Pfam" id="PF01590">
    <property type="entry name" value="GAF"/>
    <property type="match status" value="1"/>
</dbReference>
<dbReference type="InterPro" id="IPR029787">
    <property type="entry name" value="Nucleotide_cyclase"/>
</dbReference>
<dbReference type="PANTHER" id="PTHR45138">
    <property type="entry name" value="REGULATORY COMPONENTS OF SENSORY TRANSDUCTION SYSTEM"/>
    <property type="match status" value="1"/>
</dbReference>
<dbReference type="SUPFAM" id="SSF141371">
    <property type="entry name" value="PilZ domain-like"/>
    <property type="match status" value="1"/>
</dbReference>
<dbReference type="PROSITE" id="PS50887">
    <property type="entry name" value="GGDEF"/>
    <property type="match status" value="1"/>
</dbReference>
<dbReference type="Gene3D" id="2.40.10.220">
    <property type="entry name" value="predicted glycosyltransferase like domains"/>
    <property type="match status" value="1"/>
</dbReference>
<evidence type="ECO:0000313" key="3">
    <source>
        <dbReference type="Proteomes" id="UP000257323"/>
    </source>
</evidence>
<dbReference type="NCBIfam" id="TIGR00254">
    <property type="entry name" value="GGDEF"/>
    <property type="match status" value="1"/>
</dbReference>